<feature type="region of interest" description="Disordered" evidence="1">
    <location>
        <begin position="54"/>
        <end position="85"/>
    </location>
</feature>
<proteinExistence type="predicted"/>
<dbReference type="Proteomes" id="UP001596395">
    <property type="component" value="Unassembled WGS sequence"/>
</dbReference>
<keyword evidence="3" id="KW-1185">Reference proteome</keyword>
<accession>A0ABD5VDU6</accession>
<dbReference type="EMBL" id="JBHSXN010000002">
    <property type="protein sequence ID" value="MFC6953614.1"/>
    <property type="molecule type" value="Genomic_DNA"/>
</dbReference>
<dbReference type="AlphaFoldDB" id="A0ABD5VDU6"/>
<evidence type="ECO:0000313" key="2">
    <source>
        <dbReference type="EMBL" id="MFC6953614.1"/>
    </source>
</evidence>
<gene>
    <name evidence="2" type="ORF">ACFQGB_12140</name>
</gene>
<evidence type="ECO:0000313" key="3">
    <source>
        <dbReference type="Proteomes" id="UP001596395"/>
    </source>
</evidence>
<reference evidence="2 3" key="1">
    <citation type="journal article" date="2019" name="Int. J. Syst. Evol. Microbiol.">
        <title>The Global Catalogue of Microorganisms (GCM) 10K type strain sequencing project: providing services to taxonomists for standard genome sequencing and annotation.</title>
        <authorList>
            <consortium name="The Broad Institute Genomics Platform"/>
            <consortium name="The Broad Institute Genome Sequencing Center for Infectious Disease"/>
            <person name="Wu L."/>
            <person name="Ma J."/>
        </authorList>
    </citation>
    <scope>NUCLEOTIDE SEQUENCE [LARGE SCALE GENOMIC DNA]</scope>
    <source>
        <strain evidence="2 3">GX26</strain>
    </source>
</reference>
<dbReference type="Pfam" id="PF19121">
    <property type="entry name" value="DUF5805"/>
    <property type="match status" value="1"/>
</dbReference>
<protein>
    <submittedName>
        <fullName evidence="2">DUF5805 domain-containing protein</fullName>
    </submittedName>
</protein>
<name>A0ABD5VDU6_9EURY</name>
<organism evidence="2 3">
    <name type="scientific">Halorubellus litoreus</name>
    <dbReference type="NCBI Taxonomy" id="755308"/>
    <lineage>
        <taxon>Archaea</taxon>
        <taxon>Methanobacteriati</taxon>
        <taxon>Methanobacteriota</taxon>
        <taxon>Stenosarchaea group</taxon>
        <taxon>Halobacteria</taxon>
        <taxon>Halobacteriales</taxon>
        <taxon>Halorubellaceae</taxon>
        <taxon>Halorubellus</taxon>
    </lineage>
</organism>
<sequence>MNEPDVERAVVKTYVPAYQKDAWIEHADRLDMSQSEFVRTMVQAGRRDFAVDGFPEAADDTAAADREGTASSDAPEDDADDARGEFEDRVYALLREETRSWDDLLEAVTDDVEGRLEDALQSLQASNKVVYSGRNGGYEAVEE</sequence>
<dbReference type="RefSeq" id="WP_336350569.1">
    <property type="nucleotide sequence ID" value="NZ_JAZAQL010000002.1"/>
</dbReference>
<comment type="caution">
    <text evidence="2">The sequence shown here is derived from an EMBL/GenBank/DDBJ whole genome shotgun (WGS) entry which is preliminary data.</text>
</comment>
<dbReference type="InterPro" id="IPR043828">
    <property type="entry name" value="DUF5805"/>
</dbReference>
<evidence type="ECO:0000256" key="1">
    <source>
        <dbReference type="SAM" id="MobiDB-lite"/>
    </source>
</evidence>